<dbReference type="RefSeq" id="WP_127840990.1">
    <property type="nucleotide sequence ID" value="NZ_PDDY01000003.1"/>
</dbReference>
<reference evidence="2" key="1">
    <citation type="submission" date="2017-09" db="EMBL/GenBank/DDBJ databases">
        <title>FDA dAtabase for Regulatory Grade micrObial Sequences (FDA-ARGOS): Supporting development and validation of Infectious Disease Dx tests.</title>
        <authorList>
            <person name="Minogue T."/>
            <person name="Wolcott M."/>
            <person name="Wasieloski L."/>
            <person name="Aguilar W."/>
            <person name="Moore D."/>
            <person name="Tallon L."/>
            <person name="Sadzewicz L."/>
            <person name="Ott S."/>
            <person name="Zhao X."/>
            <person name="Nagaraj S."/>
            <person name="Vavikolanu K."/>
            <person name="Aluvathingal J."/>
            <person name="Nadendla S."/>
            <person name="Sichtig H."/>
        </authorList>
    </citation>
    <scope>NUCLEOTIDE SEQUENCE [LARGE SCALE GENOMIC DNA]</scope>
    <source>
        <strain evidence="2">FDAARGOS_390</strain>
    </source>
</reference>
<proteinExistence type="predicted"/>
<protein>
    <submittedName>
        <fullName evidence="1">Uncharacterized protein</fullName>
    </submittedName>
</protein>
<sequence>MMKQSFDPVPVDDQDIPAVRTVQRRASGRVEPKVISRTSRMACLFETNRAEFGQGRGERAHYEGENIRARRNGSAMFKLETSSISDTDARIFGIGELYVIPKTPGTPRSVPDLKGWLNDPTDSFHYEISARWATTRNGGTYLRMWMQKMDGLVRPL</sequence>
<accession>A0A2A7SAA6</accession>
<evidence type="ECO:0000313" key="2">
    <source>
        <dbReference type="Proteomes" id="UP000220629"/>
    </source>
</evidence>
<comment type="caution">
    <text evidence="1">The sequence shown here is derived from an EMBL/GenBank/DDBJ whole genome shotgun (WGS) entry which is preliminary data.</text>
</comment>
<organism evidence="1 2">
    <name type="scientific">Burkholderia gladioli</name>
    <name type="common">Pseudomonas marginata</name>
    <name type="synonym">Phytomonas marginata</name>
    <dbReference type="NCBI Taxonomy" id="28095"/>
    <lineage>
        <taxon>Bacteria</taxon>
        <taxon>Pseudomonadati</taxon>
        <taxon>Pseudomonadota</taxon>
        <taxon>Betaproteobacteria</taxon>
        <taxon>Burkholderiales</taxon>
        <taxon>Burkholderiaceae</taxon>
        <taxon>Burkholderia</taxon>
    </lineage>
</organism>
<dbReference type="EMBL" id="PDDY01000003">
    <property type="protein sequence ID" value="PEH40486.1"/>
    <property type="molecule type" value="Genomic_DNA"/>
</dbReference>
<gene>
    <name evidence="1" type="ORF">CRM94_17390</name>
</gene>
<evidence type="ECO:0000313" key="1">
    <source>
        <dbReference type="EMBL" id="PEH40486.1"/>
    </source>
</evidence>
<name>A0A2A7SAA6_BURGA</name>
<dbReference type="Proteomes" id="UP000220629">
    <property type="component" value="Unassembled WGS sequence"/>
</dbReference>
<dbReference type="AlphaFoldDB" id="A0A2A7SAA6"/>